<dbReference type="KEGG" id="beg:INE88_03782"/>
<name>A0A975KIW3_9BACE</name>
<evidence type="ECO:0000313" key="2">
    <source>
        <dbReference type="EMBL" id="QUT46937.1"/>
    </source>
</evidence>
<dbReference type="Proteomes" id="UP000679226">
    <property type="component" value="Chromosome"/>
</dbReference>
<dbReference type="AlphaFoldDB" id="A0A975KIW3"/>
<gene>
    <name evidence="2" type="ORF">INE88_03782</name>
</gene>
<dbReference type="InterPro" id="IPR025474">
    <property type="entry name" value="DUF4325"/>
</dbReference>
<organism evidence="2 3">
    <name type="scientific">Bacteroides eggerthii</name>
    <dbReference type="NCBI Taxonomy" id="28111"/>
    <lineage>
        <taxon>Bacteria</taxon>
        <taxon>Pseudomonadati</taxon>
        <taxon>Bacteroidota</taxon>
        <taxon>Bacteroidia</taxon>
        <taxon>Bacteroidales</taxon>
        <taxon>Bacteroidaceae</taxon>
        <taxon>Bacteroides</taxon>
    </lineage>
</organism>
<evidence type="ECO:0000259" key="1">
    <source>
        <dbReference type="Pfam" id="PF14213"/>
    </source>
</evidence>
<reference evidence="2" key="1">
    <citation type="journal article" date="2021" name="PLoS Genet.">
        <title>Mobile Type VI secretion system loci of the gut Bacteroidales display extensive intra-ecosystem transfer, multi-species spread and geographical clustering.</title>
        <authorList>
            <person name="Garcia-Bayona L."/>
            <person name="Coyne M.J."/>
            <person name="Comstock L.E."/>
        </authorList>
    </citation>
    <scope>NUCLEOTIDE SEQUENCE</scope>
    <source>
        <strain evidence="2">CL11T00C20</strain>
    </source>
</reference>
<sequence>MERTINIARDYSPVLGGRWIRLGPHSGEDFYNTKLKKAYLEAYKEGGKLIVELDGTKGYPSSFLDQSFGELARQYGVDNVRKTLDLRGTVFNWVIDYIEKEIWGKQQ</sequence>
<proteinExistence type="predicted"/>
<evidence type="ECO:0000313" key="3">
    <source>
        <dbReference type="Proteomes" id="UP000679226"/>
    </source>
</evidence>
<dbReference type="RefSeq" id="WP_211454486.1">
    <property type="nucleotide sequence ID" value="NZ_CP072227.1"/>
</dbReference>
<dbReference type="Pfam" id="PF14213">
    <property type="entry name" value="DUF4325"/>
    <property type="match status" value="1"/>
</dbReference>
<dbReference type="EMBL" id="CP072227">
    <property type="protein sequence ID" value="QUT46937.1"/>
    <property type="molecule type" value="Genomic_DNA"/>
</dbReference>
<protein>
    <recommendedName>
        <fullName evidence="1">DUF4325 domain-containing protein</fullName>
    </recommendedName>
</protein>
<feature type="domain" description="DUF4325" evidence="1">
    <location>
        <begin position="34"/>
        <end position="87"/>
    </location>
</feature>
<accession>A0A975KIW3</accession>